<dbReference type="EMBL" id="CP151512">
    <property type="protein sequence ID" value="WZN65489.1"/>
    <property type="molecule type" value="Genomic_DNA"/>
</dbReference>
<keyword evidence="2 3" id="KW-0378">Hydrolase</keyword>
<reference evidence="5 6" key="1">
    <citation type="submission" date="2024-03" db="EMBL/GenBank/DDBJ databases">
        <title>Complete genome sequence of the green alga Chloropicon roscoffensis RCC1871.</title>
        <authorList>
            <person name="Lemieux C."/>
            <person name="Pombert J.-F."/>
            <person name="Otis C."/>
            <person name="Turmel M."/>
        </authorList>
    </citation>
    <scope>NUCLEOTIDE SEQUENCE [LARGE SCALE GENOMIC DNA]</scope>
    <source>
        <strain evidence="5 6">RCC1871</strain>
    </source>
</reference>
<dbReference type="Pfam" id="PF00135">
    <property type="entry name" value="COesterase"/>
    <property type="match status" value="1"/>
</dbReference>
<dbReference type="InterPro" id="IPR029058">
    <property type="entry name" value="AB_hydrolase_fold"/>
</dbReference>
<gene>
    <name evidence="5" type="ORF">HKI87_12g70480</name>
</gene>
<dbReference type="GO" id="GO:0016787">
    <property type="term" value="F:hydrolase activity"/>
    <property type="evidence" value="ECO:0007669"/>
    <property type="project" value="UniProtKB-KW"/>
</dbReference>
<proteinExistence type="inferred from homology"/>
<dbReference type="PANTHER" id="PTHR11559">
    <property type="entry name" value="CARBOXYLESTERASE"/>
    <property type="match status" value="1"/>
</dbReference>
<dbReference type="AlphaFoldDB" id="A0AAX4PGW7"/>
<evidence type="ECO:0000256" key="2">
    <source>
        <dbReference type="ARBA" id="ARBA00022801"/>
    </source>
</evidence>
<keyword evidence="6" id="KW-1185">Reference proteome</keyword>
<evidence type="ECO:0000313" key="6">
    <source>
        <dbReference type="Proteomes" id="UP001472866"/>
    </source>
</evidence>
<dbReference type="InterPro" id="IPR019819">
    <property type="entry name" value="Carboxylesterase_B_CS"/>
</dbReference>
<evidence type="ECO:0000256" key="1">
    <source>
        <dbReference type="ARBA" id="ARBA00005964"/>
    </source>
</evidence>
<protein>
    <recommendedName>
        <fullName evidence="3">Carboxylic ester hydrolase</fullName>
        <ecNumber evidence="3">3.1.1.-</ecNumber>
    </recommendedName>
</protein>
<sequence>MAAVYYIAAIATAIAMVSASPDQLVVDTAFGKVRGVDEGKYSAFKGIPYEASTAGEGRWTAPKDPEPWEDVRDATKFGAICPQVPPENDVYVKTISEELGLEGNDNSTYTMDEDCLYLNVYSPNVTGDLPVMVWIHGGTLVSGAGSQYPADGLVAEGVVVVTINYRLGFLGFFAHPDLEDTNFGLLDQVKALEWVQQNIASFGGDPDRVTIFGESAGGASVLALLVSPLAEGLFTNVIAQSPAIMESLNVTKEEAGDLGVAVGNFVNATGVPLYGISQIDQMRSAPAEDYVQAMNNFMASPWGPMAFIYKDIKSLPSSVYEAIQAGVQHDFVNLMIGTNQNETTSFLIGRNATSPITPSSYATLVSNAFGSDEVEIAAPSTDSEAWAAYTELSTDLLFGTPAFGVAQGSARNGDGSTYLYMFDHQADPVLGAFHASEIPYAFNSTQFPFSSGGLQDPRLGSSMVTYWTNFAKNGEPDSTSLPSWPSFEEVSDSWQVLGSEISNEPIPESMREIYELAAPLYPPGILGSVGPIYGTNSTGWTLEDGVPAA</sequence>
<comment type="similarity">
    <text evidence="1 3">Belongs to the type-B carboxylesterase/lipase family.</text>
</comment>
<dbReference type="InterPro" id="IPR002018">
    <property type="entry name" value="CarbesteraseB"/>
</dbReference>
<dbReference type="Gene3D" id="3.40.50.1820">
    <property type="entry name" value="alpha/beta hydrolase"/>
    <property type="match status" value="1"/>
</dbReference>
<dbReference type="PROSITE" id="PS00122">
    <property type="entry name" value="CARBOXYLESTERASE_B_1"/>
    <property type="match status" value="1"/>
</dbReference>
<keyword evidence="3" id="KW-0732">Signal</keyword>
<dbReference type="EC" id="3.1.1.-" evidence="3"/>
<accession>A0AAX4PGW7</accession>
<feature type="signal peptide" evidence="3">
    <location>
        <begin position="1"/>
        <end position="19"/>
    </location>
</feature>
<feature type="domain" description="Carboxylesterase type B" evidence="4">
    <location>
        <begin position="23"/>
        <end position="492"/>
    </location>
</feature>
<dbReference type="InterPro" id="IPR050309">
    <property type="entry name" value="Type-B_Carboxylest/Lipase"/>
</dbReference>
<dbReference type="PROSITE" id="PS00941">
    <property type="entry name" value="CARBOXYLESTERASE_B_2"/>
    <property type="match status" value="1"/>
</dbReference>
<evidence type="ECO:0000259" key="4">
    <source>
        <dbReference type="Pfam" id="PF00135"/>
    </source>
</evidence>
<dbReference type="SUPFAM" id="SSF53474">
    <property type="entry name" value="alpha/beta-Hydrolases"/>
    <property type="match status" value="1"/>
</dbReference>
<evidence type="ECO:0000256" key="3">
    <source>
        <dbReference type="RuleBase" id="RU361235"/>
    </source>
</evidence>
<organism evidence="5 6">
    <name type="scientific">Chloropicon roscoffensis</name>
    <dbReference type="NCBI Taxonomy" id="1461544"/>
    <lineage>
        <taxon>Eukaryota</taxon>
        <taxon>Viridiplantae</taxon>
        <taxon>Chlorophyta</taxon>
        <taxon>Chloropicophyceae</taxon>
        <taxon>Chloropicales</taxon>
        <taxon>Chloropicaceae</taxon>
        <taxon>Chloropicon</taxon>
    </lineage>
</organism>
<dbReference type="Proteomes" id="UP001472866">
    <property type="component" value="Chromosome 12"/>
</dbReference>
<name>A0AAX4PGW7_9CHLO</name>
<dbReference type="InterPro" id="IPR019826">
    <property type="entry name" value="Carboxylesterase_B_AS"/>
</dbReference>
<evidence type="ECO:0000313" key="5">
    <source>
        <dbReference type="EMBL" id="WZN65489.1"/>
    </source>
</evidence>
<feature type="chain" id="PRO_5043091376" description="Carboxylic ester hydrolase" evidence="3">
    <location>
        <begin position="20"/>
        <end position="549"/>
    </location>
</feature>